<dbReference type="InterPro" id="IPR051720">
    <property type="entry name" value="rRNA_MeTrfase/Polyamine_Synth"/>
</dbReference>
<dbReference type="EMBL" id="JAVFWL010000003">
    <property type="protein sequence ID" value="KAK6739772.1"/>
    <property type="molecule type" value="Genomic_DNA"/>
</dbReference>
<reference evidence="4 5" key="1">
    <citation type="submission" date="2023-08" db="EMBL/GenBank/DDBJ databases">
        <title>A Necator americanus chromosomal reference genome.</title>
        <authorList>
            <person name="Ilik V."/>
            <person name="Petrzelkova K.J."/>
            <person name="Pardy F."/>
            <person name="Fuh T."/>
            <person name="Niatou-Singa F.S."/>
            <person name="Gouil Q."/>
            <person name="Baker L."/>
            <person name="Ritchie M.E."/>
            <person name="Jex A.R."/>
            <person name="Gazzola D."/>
            <person name="Li H."/>
            <person name="Toshio Fujiwara R."/>
            <person name="Zhan B."/>
            <person name="Aroian R.V."/>
            <person name="Pafco B."/>
            <person name="Schwarz E.M."/>
        </authorList>
    </citation>
    <scope>NUCLEOTIDE SEQUENCE [LARGE SCALE GENOMIC DNA]</scope>
    <source>
        <strain evidence="4 5">Aroian</strain>
        <tissue evidence="4">Whole animal</tissue>
    </source>
</reference>
<evidence type="ECO:0000259" key="3">
    <source>
        <dbReference type="Pfam" id="PF05175"/>
    </source>
</evidence>
<dbReference type="SUPFAM" id="SSF53335">
    <property type="entry name" value="S-adenosyl-L-methionine-dependent methyltransferases"/>
    <property type="match status" value="1"/>
</dbReference>
<dbReference type="Proteomes" id="UP001303046">
    <property type="component" value="Unassembled WGS sequence"/>
</dbReference>
<gene>
    <name evidence="4" type="primary">Necator_chrIII.g9096</name>
    <name evidence="4" type="ORF">RB195_008331</name>
</gene>
<dbReference type="InterPro" id="IPR007848">
    <property type="entry name" value="Small_mtfrase_dom"/>
</dbReference>
<evidence type="ECO:0000313" key="5">
    <source>
        <dbReference type="Proteomes" id="UP001303046"/>
    </source>
</evidence>
<accession>A0ABR1CN54</accession>
<dbReference type="PANTHER" id="PTHR23290">
    <property type="entry name" value="RRNA N6-ADENOSINE-METHYLTRANSFERASE METTL5"/>
    <property type="match status" value="1"/>
</dbReference>
<comment type="similarity">
    <text evidence="1">Belongs to the methyltransferase superfamily. PrmA family.</text>
</comment>
<dbReference type="CDD" id="cd02440">
    <property type="entry name" value="AdoMet_MTases"/>
    <property type="match status" value="1"/>
</dbReference>
<evidence type="ECO:0000256" key="2">
    <source>
        <dbReference type="ARBA" id="ARBA00041374"/>
    </source>
</evidence>
<dbReference type="InterPro" id="IPR029063">
    <property type="entry name" value="SAM-dependent_MTases_sf"/>
</dbReference>
<feature type="domain" description="Methyltransferase small" evidence="3">
    <location>
        <begin position="114"/>
        <end position="224"/>
    </location>
</feature>
<evidence type="ECO:0000313" key="4">
    <source>
        <dbReference type="EMBL" id="KAK6739772.1"/>
    </source>
</evidence>
<comment type="caution">
    <text evidence="4">The sequence shown here is derived from an EMBL/GenBank/DDBJ whole genome shotgun (WGS) entry which is preliminary data.</text>
</comment>
<dbReference type="Pfam" id="PF05175">
    <property type="entry name" value="MTS"/>
    <property type="match status" value="1"/>
</dbReference>
<name>A0ABR1CN54_NECAM</name>
<evidence type="ECO:0000256" key="1">
    <source>
        <dbReference type="ARBA" id="ARBA00009741"/>
    </source>
</evidence>
<dbReference type="PROSITE" id="PS00092">
    <property type="entry name" value="N6_MTASE"/>
    <property type="match status" value="1"/>
</dbReference>
<organism evidence="4 5">
    <name type="scientific">Necator americanus</name>
    <name type="common">Human hookworm</name>
    <dbReference type="NCBI Taxonomy" id="51031"/>
    <lineage>
        <taxon>Eukaryota</taxon>
        <taxon>Metazoa</taxon>
        <taxon>Ecdysozoa</taxon>
        <taxon>Nematoda</taxon>
        <taxon>Chromadorea</taxon>
        <taxon>Rhabditida</taxon>
        <taxon>Rhabditina</taxon>
        <taxon>Rhabditomorpha</taxon>
        <taxon>Strongyloidea</taxon>
        <taxon>Ancylostomatidae</taxon>
        <taxon>Bunostominae</taxon>
        <taxon>Necator</taxon>
    </lineage>
</organism>
<dbReference type="PANTHER" id="PTHR23290:SF0">
    <property type="entry name" value="RRNA N6-ADENOSINE-METHYLTRANSFERASE METTL5"/>
    <property type="match status" value="1"/>
</dbReference>
<sequence length="277" mass="31644">MFWWNRVMNKYKKLKGDYDSTSCARHIWSDSEEEEEEGDEVELEFMHEPVYSDEDIVDDSPFETLLMKPKRLEWMLSELRGFENPDIKLEQYETSPELAIAIVDSIDRLVGLDGRFVADLGCGCGMLMSTVALAHEPAAVVGFDLDNCALSICKENLEDLEIDDRCDLVRTDALEIPDGFRSDFDVVIMNPPFGTKNNAGMDIRFVRAGLEILRPGGSLFSLHKSSTRDHILKTANKWDDADARCVAQLRWNLPATYKFHKKKSVDIDVDLIHYKKI</sequence>
<proteinExistence type="inferred from homology"/>
<dbReference type="InterPro" id="IPR002052">
    <property type="entry name" value="DNA_methylase_N6_adenine_CS"/>
</dbReference>
<protein>
    <recommendedName>
        <fullName evidence="2">Methyltransferase-like protein 5</fullName>
    </recommendedName>
</protein>
<keyword evidence="5" id="KW-1185">Reference proteome</keyword>
<dbReference type="Gene3D" id="3.40.50.150">
    <property type="entry name" value="Vaccinia Virus protein VP39"/>
    <property type="match status" value="1"/>
</dbReference>